<dbReference type="OrthoDB" id="5241256at2"/>
<dbReference type="SUPFAM" id="SSF51735">
    <property type="entry name" value="NAD(P)-binding Rossmann-fold domains"/>
    <property type="match status" value="1"/>
</dbReference>
<dbReference type="AlphaFoldDB" id="A0A4R5U2W4"/>
<dbReference type="EMBL" id="SMTK01000001">
    <property type="protein sequence ID" value="TDK27995.1"/>
    <property type="molecule type" value="Genomic_DNA"/>
</dbReference>
<protein>
    <submittedName>
        <fullName evidence="2">NAD-dependent epimerase/dehydratase family protein</fullName>
    </submittedName>
</protein>
<dbReference type="Gene3D" id="3.40.50.720">
    <property type="entry name" value="NAD(P)-binding Rossmann-like Domain"/>
    <property type="match status" value="1"/>
</dbReference>
<dbReference type="Proteomes" id="UP000295411">
    <property type="component" value="Unassembled WGS sequence"/>
</dbReference>
<evidence type="ECO:0000313" key="2">
    <source>
        <dbReference type="EMBL" id="TDK27995.1"/>
    </source>
</evidence>
<keyword evidence="3" id="KW-1185">Reference proteome</keyword>
<sequence length="355" mass="38092">MNSNRQALVFGAAGFIGRWLVKELLDQGIPTTAAVRTVARFEPLRDWLAAHGADVGLLGVVEADLAADGIGLNSDTFVHLSEIYNVAGAYAFGMGADEARAANVDTSRSVVEFAAAVPGDVRLIHLSGYRVGGQEAASVPWSEQKRRHEYKRLGAYEASKVESDAVVQAAAQKLDVALTTANPASVIGHSVTGESDQILGLATTVRDLIAGRLPAIPGGSRTFVPVVTVDYLARFLTLLPVDEETRGKSYWILDDETPVLPELLQLIGRHHGVRVPRLRIPVGIVKRLPRAITHADPETLSFLSPDRYPTGPAKRLAEQHGLAQPDITAALTRWSDYLVATRFGQASVTSAPRGT</sequence>
<dbReference type="GO" id="GO:0005737">
    <property type="term" value="C:cytoplasm"/>
    <property type="evidence" value="ECO:0007669"/>
    <property type="project" value="TreeGrafter"/>
</dbReference>
<dbReference type="PANTHER" id="PTHR48079:SF6">
    <property type="entry name" value="NAD(P)-BINDING DOMAIN-CONTAINING PROTEIN-RELATED"/>
    <property type="match status" value="1"/>
</dbReference>
<organism evidence="2 3">
    <name type="scientific">Arthrobacter crusticola</name>
    <dbReference type="NCBI Taxonomy" id="2547960"/>
    <lineage>
        <taxon>Bacteria</taxon>
        <taxon>Bacillati</taxon>
        <taxon>Actinomycetota</taxon>
        <taxon>Actinomycetes</taxon>
        <taxon>Micrococcales</taxon>
        <taxon>Micrococcaceae</taxon>
        <taxon>Arthrobacter</taxon>
    </lineage>
</organism>
<accession>A0A4R5U2W4</accession>
<dbReference type="Pfam" id="PF07993">
    <property type="entry name" value="NAD_binding_4"/>
    <property type="match status" value="1"/>
</dbReference>
<evidence type="ECO:0000313" key="3">
    <source>
        <dbReference type="Proteomes" id="UP000295411"/>
    </source>
</evidence>
<feature type="domain" description="Thioester reductase (TE)" evidence="1">
    <location>
        <begin position="11"/>
        <end position="235"/>
    </location>
</feature>
<dbReference type="PANTHER" id="PTHR48079">
    <property type="entry name" value="PROTEIN YEEZ"/>
    <property type="match status" value="1"/>
</dbReference>
<dbReference type="GO" id="GO:0004029">
    <property type="term" value="F:aldehyde dehydrogenase (NAD+) activity"/>
    <property type="evidence" value="ECO:0007669"/>
    <property type="project" value="TreeGrafter"/>
</dbReference>
<dbReference type="InterPro" id="IPR013120">
    <property type="entry name" value="FAR_NAD-bd"/>
</dbReference>
<name>A0A4R5U2W4_9MICC</name>
<dbReference type="InterPro" id="IPR036291">
    <property type="entry name" value="NAD(P)-bd_dom_sf"/>
</dbReference>
<dbReference type="InterPro" id="IPR051783">
    <property type="entry name" value="NAD(P)-dependent_oxidoreduct"/>
</dbReference>
<proteinExistence type="predicted"/>
<reference evidence="2 3" key="1">
    <citation type="submission" date="2019-03" db="EMBL/GenBank/DDBJ databases">
        <title>Arthrobacter sp. nov., an bacterium isolated from biocrust in Mu Us Desert.</title>
        <authorList>
            <person name="Lixiong L."/>
        </authorList>
    </citation>
    <scope>NUCLEOTIDE SEQUENCE [LARGE SCALE GENOMIC DNA]</scope>
    <source>
        <strain evidence="2 3">SLN-3</strain>
    </source>
</reference>
<comment type="caution">
    <text evidence="2">The sequence shown here is derived from an EMBL/GenBank/DDBJ whole genome shotgun (WGS) entry which is preliminary data.</text>
</comment>
<dbReference type="RefSeq" id="WP_133402408.1">
    <property type="nucleotide sequence ID" value="NZ_SMTK01000001.1"/>
</dbReference>
<evidence type="ECO:0000259" key="1">
    <source>
        <dbReference type="Pfam" id="PF07993"/>
    </source>
</evidence>
<gene>
    <name evidence="2" type="ORF">E2F48_02510</name>
</gene>